<organism evidence="1">
    <name type="scientific">Ganoderma boninense</name>
    <dbReference type="NCBI Taxonomy" id="34458"/>
    <lineage>
        <taxon>Eukaryota</taxon>
        <taxon>Fungi</taxon>
        <taxon>Dikarya</taxon>
        <taxon>Basidiomycota</taxon>
        <taxon>Agaricomycotina</taxon>
        <taxon>Agaricomycetes</taxon>
        <taxon>Polyporales</taxon>
        <taxon>Polyporaceae</taxon>
        <taxon>Ganoderma</taxon>
    </lineage>
</organism>
<protein>
    <submittedName>
        <fullName evidence="1">Type III effector protein</fullName>
    </submittedName>
</protein>
<gene>
    <name evidence="1" type="primary">Q8XQA2</name>
</gene>
<dbReference type="EMBL" id="LR725313">
    <property type="protein sequence ID" value="VWO96035.1"/>
    <property type="molecule type" value="Genomic_DNA"/>
</dbReference>
<dbReference type="AlphaFoldDB" id="A0A5K1JV54"/>
<proteinExistence type="predicted"/>
<name>A0A5K1JV54_9APHY</name>
<sequence>MLYLRYEAKYRHVWATAIPKNNCKGVDPPADSEDDFWLVTISCSKKKNSADSRFDKRPSAVQFQWFKDVLGQDPCWVMTERSLYTIVGRGVWARGPCCEDVRQGGSSNLKEAHLVDLETGKWVCDRDQGRKE</sequence>
<accession>A0A5K1JV54</accession>
<evidence type="ECO:0000313" key="1">
    <source>
        <dbReference type="EMBL" id="VWO96035.1"/>
    </source>
</evidence>
<reference evidence="1" key="1">
    <citation type="submission" date="2019-10" db="EMBL/GenBank/DDBJ databases">
        <authorList>
            <person name="Nor Muhammad N."/>
        </authorList>
    </citation>
    <scope>NUCLEOTIDE SEQUENCE</scope>
</reference>